<keyword evidence="2" id="KW-1185">Reference proteome</keyword>
<reference evidence="1" key="1">
    <citation type="journal article" date="2023" name="Mol. Phylogenet. Evol.">
        <title>Genome-scale phylogeny and comparative genomics of the fungal order Sordariales.</title>
        <authorList>
            <person name="Hensen N."/>
            <person name="Bonometti L."/>
            <person name="Westerberg I."/>
            <person name="Brannstrom I.O."/>
            <person name="Guillou S."/>
            <person name="Cros-Aarteil S."/>
            <person name="Calhoun S."/>
            <person name="Haridas S."/>
            <person name="Kuo A."/>
            <person name="Mondo S."/>
            <person name="Pangilinan J."/>
            <person name="Riley R."/>
            <person name="LaButti K."/>
            <person name="Andreopoulos B."/>
            <person name="Lipzen A."/>
            <person name="Chen C."/>
            <person name="Yan M."/>
            <person name="Daum C."/>
            <person name="Ng V."/>
            <person name="Clum A."/>
            <person name="Steindorff A."/>
            <person name="Ohm R.A."/>
            <person name="Martin F."/>
            <person name="Silar P."/>
            <person name="Natvig D.O."/>
            <person name="Lalanne C."/>
            <person name="Gautier V."/>
            <person name="Ament-Velasquez S.L."/>
            <person name="Kruys A."/>
            <person name="Hutchinson M.I."/>
            <person name="Powell A.J."/>
            <person name="Barry K."/>
            <person name="Miller A.N."/>
            <person name="Grigoriev I.V."/>
            <person name="Debuchy R."/>
            <person name="Gladieux P."/>
            <person name="Hiltunen Thoren M."/>
            <person name="Johannesson H."/>
        </authorList>
    </citation>
    <scope>NUCLEOTIDE SEQUENCE</scope>
    <source>
        <strain evidence="1">CBS 232.78</strain>
    </source>
</reference>
<dbReference type="EMBL" id="JAULSW010000003">
    <property type="protein sequence ID" value="KAK3386825.1"/>
    <property type="molecule type" value="Genomic_DNA"/>
</dbReference>
<gene>
    <name evidence="1" type="ORF">B0H63DRAFT_468437</name>
</gene>
<name>A0AAE0NSI1_9PEZI</name>
<proteinExistence type="predicted"/>
<protein>
    <recommendedName>
        <fullName evidence="3">Protein kinase domain-containing protein</fullName>
    </recommendedName>
</protein>
<evidence type="ECO:0008006" key="3">
    <source>
        <dbReference type="Google" id="ProtNLM"/>
    </source>
</evidence>
<evidence type="ECO:0000313" key="1">
    <source>
        <dbReference type="EMBL" id="KAK3386825.1"/>
    </source>
</evidence>
<sequence>MELASNVIPDLLSPLAAFTTLPPYIDQLHIPNADQDELDLVANAAAAAAAAAVQDSAATNQSGCVTPVWETSPVNPQSRIDSLAPLPSWKSTSTWRLDGADVDGRRFFAVPTFALGCPPLRIDVYVPPPEAFPPALRAVLQPDAVVYTCRNKTVQALPIAQHLVRALTKWSASIPDFESQYAALPFGSQVYVASMAASLGAMEIHLVPDHGIEQAMLSVDALQDTWHQLVPKESWPPILDWADLKLVKQLHEAITVVTINETQMVFKSLLRDQRYMYNELKMLLALAPHPHRIPRPAYVVAKRARFGRRRGVCGFVVPYYPLGSLKDRLRQISASDDLESTLGVRFKWAMQITQALIAVNEHPAGFYPDLKPDNVVLRAGGDGQQVDAVLLDFEQRGGWFTWSPPEVVYVEYLEILAAAPALAGDEGGMLQAEITAQLREYIPGWTPARQNDRYRNVDGGFSAPWLALVRDRQAQRQLDSSSLPSSSNESKMRDDSLLQKAQVFMLGKLFWCIFEAQPRLRSGIDHEVLQENLTDLGSKPGPVFPEFWSTPMVIRDLIQACTAGAPEWDEDAVQRRKSGVVLWRGKLIPAAAVSAARRAPGTLGYEFLENFRAEQTQEAARLYWADEARRARELMVELLEEMRHRRQQRGEDLVAEPRPDHGKRKDEVKTLTLLEKCRARPTLDEVYGELMRAASGV</sequence>
<dbReference type="SUPFAM" id="SSF56112">
    <property type="entry name" value="Protein kinase-like (PK-like)"/>
    <property type="match status" value="1"/>
</dbReference>
<evidence type="ECO:0000313" key="2">
    <source>
        <dbReference type="Proteomes" id="UP001285441"/>
    </source>
</evidence>
<organism evidence="1 2">
    <name type="scientific">Podospora didyma</name>
    <dbReference type="NCBI Taxonomy" id="330526"/>
    <lineage>
        <taxon>Eukaryota</taxon>
        <taxon>Fungi</taxon>
        <taxon>Dikarya</taxon>
        <taxon>Ascomycota</taxon>
        <taxon>Pezizomycotina</taxon>
        <taxon>Sordariomycetes</taxon>
        <taxon>Sordariomycetidae</taxon>
        <taxon>Sordariales</taxon>
        <taxon>Podosporaceae</taxon>
        <taxon>Podospora</taxon>
    </lineage>
</organism>
<dbReference type="InterPro" id="IPR011009">
    <property type="entry name" value="Kinase-like_dom_sf"/>
</dbReference>
<comment type="caution">
    <text evidence="1">The sequence shown here is derived from an EMBL/GenBank/DDBJ whole genome shotgun (WGS) entry which is preliminary data.</text>
</comment>
<dbReference type="Proteomes" id="UP001285441">
    <property type="component" value="Unassembled WGS sequence"/>
</dbReference>
<accession>A0AAE0NSI1</accession>
<dbReference type="Gene3D" id="1.10.510.10">
    <property type="entry name" value="Transferase(Phosphotransferase) domain 1"/>
    <property type="match status" value="1"/>
</dbReference>
<dbReference type="AlphaFoldDB" id="A0AAE0NSI1"/>
<reference evidence="1" key="2">
    <citation type="submission" date="2023-06" db="EMBL/GenBank/DDBJ databases">
        <authorList>
            <consortium name="Lawrence Berkeley National Laboratory"/>
            <person name="Haridas S."/>
            <person name="Hensen N."/>
            <person name="Bonometti L."/>
            <person name="Westerberg I."/>
            <person name="Brannstrom I.O."/>
            <person name="Guillou S."/>
            <person name="Cros-Aarteil S."/>
            <person name="Calhoun S."/>
            <person name="Kuo A."/>
            <person name="Mondo S."/>
            <person name="Pangilinan J."/>
            <person name="Riley R."/>
            <person name="LaButti K."/>
            <person name="Andreopoulos B."/>
            <person name="Lipzen A."/>
            <person name="Chen C."/>
            <person name="Yanf M."/>
            <person name="Daum C."/>
            <person name="Ng V."/>
            <person name="Clum A."/>
            <person name="Steindorff A."/>
            <person name="Ohm R."/>
            <person name="Martin F."/>
            <person name="Silar P."/>
            <person name="Natvig D."/>
            <person name="Lalanne C."/>
            <person name="Gautier V."/>
            <person name="Ament-velasquez S.L."/>
            <person name="Kruys A."/>
            <person name="Hutchinson M.I."/>
            <person name="Powell A.J."/>
            <person name="Barry K."/>
            <person name="Miller A.N."/>
            <person name="Grigoriev I.V."/>
            <person name="Debuchy R."/>
            <person name="Gladieux P."/>
            <person name="Thoren M.H."/>
            <person name="Johannesson H."/>
        </authorList>
    </citation>
    <scope>NUCLEOTIDE SEQUENCE</scope>
    <source>
        <strain evidence="1">CBS 232.78</strain>
    </source>
</reference>